<keyword evidence="2" id="KW-0472">Membrane</keyword>
<keyword evidence="2" id="KW-0812">Transmembrane</keyword>
<feature type="region of interest" description="Disordered" evidence="1">
    <location>
        <begin position="386"/>
        <end position="416"/>
    </location>
</feature>
<keyword evidence="2" id="KW-1133">Transmembrane helix</keyword>
<sequence>MRLLLQTAAAAAGFQVRSVRYARHWLFPVGYTFEGNNLVSEISACRFVELDRVALVGDDGEVFTARIDANNITFESRVPLAAPGYTYLDSEGCALAGDTLLVSTEQHGDSPLAVTPFSIETGRALDSPVFEIPDVVLEGVLENKGFEALATTSVWGDDRVAATTETPLRDEDFHRVLLWDLGGGAVLQTLEYRATMPVVEFESLVTSLLVLERQYVQKQNTIRLFEVDENMTKRQLFEWTVGGGLETIDESYDLPVDNYEGMCLYPDGRRLLLVNDDNNNPNQIGTQFVELEFDFFFNDLSSHPSPFPSPAPTPLPSLAVTPTPTPDRRRSLWLLSILICGAIAAGGIAFVCYSTRPLPAVDDDDADHIELSYDVAVDSKRDQQRVADFSRLPSADPEEEEGDDDNKRTSRSIDLV</sequence>
<evidence type="ECO:0000313" key="5">
    <source>
        <dbReference type="Proteomes" id="UP001230188"/>
    </source>
</evidence>
<evidence type="ECO:0000256" key="1">
    <source>
        <dbReference type="SAM" id="MobiDB-lite"/>
    </source>
</evidence>
<comment type="caution">
    <text evidence="4">The sequence shown here is derived from an EMBL/GenBank/DDBJ whole genome shotgun (WGS) entry which is preliminary data.</text>
</comment>
<dbReference type="Proteomes" id="UP001230188">
    <property type="component" value="Unassembled WGS sequence"/>
</dbReference>
<dbReference type="EMBL" id="JAQMWT010000027">
    <property type="protein sequence ID" value="KAJ8613615.1"/>
    <property type="molecule type" value="Genomic_DNA"/>
</dbReference>
<dbReference type="InterPro" id="IPR027372">
    <property type="entry name" value="Phytase-like_dom"/>
</dbReference>
<proteinExistence type="predicted"/>
<evidence type="ECO:0000259" key="3">
    <source>
        <dbReference type="Pfam" id="PF13449"/>
    </source>
</evidence>
<accession>A0AAD7UPW5</accession>
<gene>
    <name evidence="4" type="ORF">CTAYLR_006164</name>
</gene>
<reference evidence="4" key="1">
    <citation type="submission" date="2023-01" db="EMBL/GenBank/DDBJ databases">
        <title>Metagenome sequencing of chrysophaentin producing Chrysophaeum taylorii.</title>
        <authorList>
            <person name="Davison J."/>
            <person name="Bewley C."/>
        </authorList>
    </citation>
    <scope>NUCLEOTIDE SEQUENCE</scope>
    <source>
        <strain evidence="4">NIES-1699</strain>
    </source>
</reference>
<organism evidence="4 5">
    <name type="scientific">Chrysophaeum taylorii</name>
    <dbReference type="NCBI Taxonomy" id="2483200"/>
    <lineage>
        <taxon>Eukaryota</taxon>
        <taxon>Sar</taxon>
        <taxon>Stramenopiles</taxon>
        <taxon>Ochrophyta</taxon>
        <taxon>Pelagophyceae</taxon>
        <taxon>Pelagomonadales</taxon>
        <taxon>Pelagomonadaceae</taxon>
        <taxon>Chrysophaeum</taxon>
    </lineage>
</organism>
<evidence type="ECO:0000313" key="4">
    <source>
        <dbReference type="EMBL" id="KAJ8613615.1"/>
    </source>
</evidence>
<protein>
    <recommendedName>
        <fullName evidence="3">Phytase-like domain-containing protein</fullName>
    </recommendedName>
</protein>
<evidence type="ECO:0000256" key="2">
    <source>
        <dbReference type="SAM" id="Phobius"/>
    </source>
</evidence>
<feature type="transmembrane region" description="Helical" evidence="2">
    <location>
        <begin position="332"/>
        <end position="353"/>
    </location>
</feature>
<keyword evidence="5" id="KW-1185">Reference proteome</keyword>
<dbReference type="Pfam" id="PF13449">
    <property type="entry name" value="Phytase-like"/>
    <property type="match status" value="1"/>
</dbReference>
<feature type="domain" description="Phytase-like" evidence="3">
    <location>
        <begin position="39"/>
        <end position="278"/>
    </location>
</feature>
<dbReference type="AlphaFoldDB" id="A0AAD7UPW5"/>
<name>A0AAD7UPW5_9STRA</name>